<dbReference type="EMBL" id="JAEFBK010000006">
    <property type="protein sequence ID" value="KAG7594822.1"/>
    <property type="molecule type" value="Genomic_DNA"/>
</dbReference>
<protein>
    <recommendedName>
        <fullName evidence="4">non-specific serine/threonine protein kinase</fullName>
        <ecNumber evidence="4">2.7.11.1</ecNumber>
    </recommendedName>
</protein>
<proteinExistence type="inferred from homology"/>
<evidence type="ECO:0000256" key="8">
    <source>
        <dbReference type="ARBA" id="ARBA00022741"/>
    </source>
</evidence>
<feature type="binding site" evidence="14">
    <location>
        <position position="79"/>
    </location>
    <ligand>
        <name>ATP</name>
        <dbReference type="ChEBI" id="CHEBI:30616"/>
    </ligand>
</feature>
<dbReference type="GO" id="GO:0005524">
    <property type="term" value="F:ATP binding"/>
    <property type="evidence" value="ECO:0007669"/>
    <property type="project" value="UniProtKB-UniRule"/>
</dbReference>
<dbReference type="FunFam" id="1.10.510.10:FF:000294">
    <property type="entry name" value="Serine/threonine-protein kinase OXI1"/>
    <property type="match status" value="1"/>
</dbReference>
<evidence type="ECO:0000256" key="7">
    <source>
        <dbReference type="ARBA" id="ARBA00022679"/>
    </source>
</evidence>
<evidence type="ECO:0000256" key="15">
    <source>
        <dbReference type="RuleBase" id="RU000304"/>
    </source>
</evidence>
<dbReference type="PROSITE" id="PS00107">
    <property type="entry name" value="PROTEIN_KINASE_ATP"/>
    <property type="match status" value="1"/>
</dbReference>
<keyword evidence="8 14" id="KW-0547">Nucleotide-binding</keyword>
<dbReference type="Proteomes" id="UP000694240">
    <property type="component" value="Chromosome 6"/>
</dbReference>
<keyword evidence="19" id="KW-1185">Reference proteome</keyword>
<dbReference type="InterPro" id="IPR008271">
    <property type="entry name" value="Ser/Thr_kinase_AS"/>
</dbReference>
<keyword evidence="11" id="KW-0539">Nucleus</keyword>
<dbReference type="PROSITE" id="PS50011">
    <property type="entry name" value="PROTEIN_KINASE_DOM"/>
    <property type="match status" value="1"/>
</dbReference>
<evidence type="ECO:0000256" key="3">
    <source>
        <dbReference type="ARBA" id="ARBA00009903"/>
    </source>
</evidence>
<evidence type="ECO:0000256" key="14">
    <source>
        <dbReference type="PROSITE-ProRule" id="PRU10141"/>
    </source>
</evidence>
<dbReference type="AlphaFoldDB" id="A0A8T2C9Q2"/>
<feature type="domain" description="Protein kinase" evidence="17">
    <location>
        <begin position="46"/>
        <end position="362"/>
    </location>
</feature>
<dbReference type="Pfam" id="PF00069">
    <property type="entry name" value="Pkinase"/>
    <property type="match status" value="2"/>
</dbReference>
<evidence type="ECO:0000256" key="1">
    <source>
        <dbReference type="ARBA" id="ARBA00004123"/>
    </source>
</evidence>
<dbReference type="GO" id="GO:0005634">
    <property type="term" value="C:nucleus"/>
    <property type="evidence" value="ECO:0007669"/>
    <property type="project" value="UniProtKB-SubCell"/>
</dbReference>
<sequence length="426" mass="48336">MDTRRHKRNVSDPLVSFLFYLSLSPMETRPSSSSLTPATNLNLDRLKVLKLLGKGATGTVFLVHDSVSDSSVSSPFALKLVDKSSASSLRRARWEIQILQRLSDDTNPNPFLPKLLASSESSEFIAWALPYCSGGDLNVLRHRQNDGVFSSSVIKFYLAEIVCALDHLHNMGIAYRDLKPENILLQESGHVTLTDFDLSCSLNKPTRPEFYLSDPEPDPNPESKLSQKRSLRIFRQKKKKTKSARVNPITRRRLSFSGGERSNSFVGTDEYISPEVIRGDGHDFAVDWWALGVLTYEMMYGETPFKGRTKKETFRNVLMKEPEFAGKPSELTDLIRRLLVKDPTKRLGFRRGAAEIKEHAFFRGVRWDLLTEVLRPPFIPLRDDGELTGKVTEESGFGIKEYFEKLKTPPLPLPHECPENNPFVDF</sequence>
<dbReference type="FunFam" id="1.10.510.10:FF:000312">
    <property type="entry name" value="Serine/threonine-protein kinase OXI1"/>
    <property type="match status" value="1"/>
</dbReference>
<comment type="similarity">
    <text evidence="3">Belongs to the protein kinase superfamily. AGC Ser/Thr protein kinase family.</text>
</comment>
<dbReference type="SMART" id="SM00220">
    <property type="entry name" value="S_TKc"/>
    <property type="match status" value="1"/>
</dbReference>
<evidence type="ECO:0000256" key="10">
    <source>
        <dbReference type="ARBA" id="ARBA00022840"/>
    </source>
</evidence>
<evidence type="ECO:0000313" key="19">
    <source>
        <dbReference type="Proteomes" id="UP000694240"/>
    </source>
</evidence>
<name>A0A8T2C9Q2_9BRAS</name>
<organism evidence="18 19">
    <name type="scientific">Arabidopsis thaliana x Arabidopsis arenosa</name>
    <dbReference type="NCBI Taxonomy" id="1240361"/>
    <lineage>
        <taxon>Eukaryota</taxon>
        <taxon>Viridiplantae</taxon>
        <taxon>Streptophyta</taxon>
        <taxon>Embryophyta</taxon>
        <taxon>Tracheophyta</taxon>
        <taxon>Spermatophyta</taxon>
        <taxon>Magnoliopsida</taxon>
        <taxon>eudicotyledons</taxon>
        <taxon>Gunneridae</taxon>
        <taxon>Pentapetalae</taxon>
        <taxon>rosids</taxon>
        <taxon>malvids</taxon>
        <taxon>Brassicales</taxon>
        <taxon>Brassicaceae</taxon>
        <taxon>Camelineae</taxon>
        <taxon>Arabidopsis</taxon>
    </lineage>
</organism>
<dbReference type="GO" id="GO:0005737">
    <property type="term" value="C:cytoplasm"/>
    <property type="evidence" value="ECO:0007669"/>
    <property type="project" value="UniProtKB-SubCell"/>
</dbReference>
<evidence type="ECO:0000256" key="16">
    <source>
        <dbReference type="SAM" id="MobiDB-lite"/>
    </source>
</evidence>
<keyword evidence="7" id="KW-0808">Transferase</keyword>
<evidence type="ECO:0000259" key="17">
    <source>
        <dbReference type="PROSITE" id="PS50011"/>
    </source>
</evidence>
<accession>A0A8T2C9Q2</accession>
<dbReference type="InterPro" id="IPR017441">
    <property type="entry name" value="Protein_kinase_ATP_BS"/>
</dbReference>
<dbReference type="FunFam" id="3.30.200.20:FF:000807">
    <property type="entry name" value="Serine/threonine-protein kinase UCNL"/>
    <property type="match status" value="1"/>
</dbReference>
<evidence type="ECO:0000256" key="9">
    <source>
        <dbReference type="ARBA" id="ARBA00022777"/>
    </source>
</evidence>
<dbReference type="PANTHER" id="PTHR45637">
    <property type="entry name" value="FLIPPASE KINASE 1-RELATED"/>
    <property type="match status" value="1"/>
</dbReference>
<keyword evidence="10 14" id="KW-0067">ATP-binding</keyword>
<evidence type="ECO:0000256" key="2">
    <source>
        <dbReference type="ARBA" id="ARBA00004496"/>
    </source>
</evidence>
<keyword evidence="6 15" id="KW-0723">Serine/threonine-protein kinase</keyword>
<dbReference type="InterPro" id="IPR000719">
    <property type="entry name" value="Prot_kinase_dom"/>
</dbReference>
<comment type="catalytic activity">
    <reaction evidence="12">
        <text>L-threonyl-[protein] + ATP = O-phospho-L-threonyl-[protein] + ADP + H(+)</text>
        <dbReference type="Rhea" id="RHEA:46608"/>
        <dbReference type="Rhea" id="RHEA-COMP:11060"/>
        <dbReference type="Rhea" id="RHEA-COMP:11605"/>
        <dbReference type="ChEBI" id="CHEBI:15378"/>
        <dbReference type="ChEBI" id="CHEBI:30013"/>
        <dbReference type="ChEBI" id="CHEBI:30616"/>
        <dbReference type="ChEBI" id="CHEBI:61977"/>
        <dbReference type="ChEBI" id="CHEBI:456216"/>
        <dbReference type="EC" id="2.7.11.1"/>
    </reaction>
</comment>
<keyword evidence="5" id="KW-0963">Cytoplasm</keyword>
<comment type="catalytic activity">
    <reaction evidence="13">
        <text>L-seryl-[protein] + ATP = O-phospho-L-seryl-[protein] + ADP + H(+)</text>
        <dbReference type="Rhea" id="RHEA:17989"/>
        <dbReference type="Rhea" id="RHEA-COMP:9863"/>
        <dbReference type="Rhea" id="RHEA-COMP:11604"/>
        <dbReference type="ChEBI" id="CHEBI:15378"/>
        <dbReference type="ChEBI" id="CHEBI:29999"/>
        <dbReference type="ChEBI" id="CHEBI:30616"/>
        <dbReference type="ChEBI" id="CHEBI:83421"/>
        <dbReference type="ChEBI" id="CHEBI:456216"/>
        <dbReference type="EC" id="2.7.11.1"/>
    </reaction>
</comment>
<comment type="subcellular location">
    <subcellularLocation>
        <location evidence="2">Cytoplasm</location>
    </subcellularLocation>
    <subcellularLocation>
        <location evidence="1">Nucleus</location>
    </subcellularLocation>
</comment>
<gene>
    <name evidence="18" type="ORF">ISN45_Aa01g035510</name>
</gene>
<dbReference type="PROSITE" id="PS00108">
    <property type="entry name" value="PROTEIN_KINASE_ST"/>
    <property type="match status" value="1"/>
</dbReference>
<dbReference type="GO" id="GO:0004674">
    <property type="term" value="F:protein serine/threonine kinase activity"/>
    <property type="evidence" value="ECO:0007669"/>
    <property type="project" value="UniProtKB-KW"/>
</dbReference>
<evidence type="ECO:0000256" key="13">
    <source>
        <dbReference type="ARBA" id="ARBA00048679"/>
    </source>
</evidence>
<dbReference type="EC" id="2.7.11.1" evidence="4"/>
<evidence type="ECO:0000256" key="11">
    <source>
        <dbReference type="ARBA" id="ARBA00023242"/>
    </source>
</evidence>
<feature type="region of interest" description="Disordered" evidence="16">
    <location>
        <begin position="209"/>
        <end position="230"/>
    </location>
</feature>
<evidence type="ECO:0000256" key="4">
    <source>
        <dbReference type="ARBA" id="ARBA00012513"/>
    </source>
</evidence>
<evidence type="ECO:0000256" key="5">
    <source>
        <dbReference type="ARBA" id="ARBA00022490"/>
    </source>
</evidence>
<keyword evidence="9 18" id="KW-0418">Kinase</keyword>
<evidence type="ECO:0000256" key="6">
    <source>
        <dbReference type="ARBA" id="ARBA00022527"/>
    </source>
</evidence>
<reference evidence="18 19" key="1">
    <citation type="submission" date="2020-12" db="EMBL/GenBank/DDBJ databases">
        <title>Concerted genomic and epigenomic changes stabilize Arabidopsis allopolyploids.</title>
        <authorList>
            <person name="Chen Z."/>
        </authorList>
    </citation>
    <scope>NUCLEOTIDE SEQUENCE [LARGE SCALE GENOMIC DNA]</scope>
    <source>
        <strain evidence="18">Allo738</strain>
        <tissue evidence="18">Leaf</tissue>
    </source>
</reference>
<evidence type="ECO:0000313" key="18">
    <source>
        <dbReference type="EMBL" id="KAG7594822.1"/>
    </source>
</evidence>
<comment type="caution">
    <text evidence="18">The sequence shown here is derived from an EMBL/GenBank/DDBJ whole genome shotgun (WGS) entry which is preliminary data.</text>
</comment>
<evidence type="ECO:0000256" key="12">
    <source>
        <dbReference type="ARBA" id="ARBA00047899"/>
    </source>
</evidence>